<dbReference type="Gene3D" id="3.40.50.20">
    <property type="match status" value="1"/>
</dbReference>
<keyword evidence="3 4" id="KW-0067">ATP-binding</keyword>
<evidence type="ECO:0000256" key="3">
    <source>
        <dbReference type="ARBA" id="ARBA00022840"/>
    </source>
</evidence>
<keyword evidence="7" id="KW-1185">Reference proteome</keyword>
<reference evidence="7" key="1">
    <citation type="submission" date="2019-06" db="EMBL/GenBank/DDBJ databases">
        <title>Draft genome sequence of the griseofulvin-producing fungus Xylaria cubensis strain G536.</title>
        <authorList>
            <person name="Mead M.E."/>
            <person name="Raja H.A."/>
            <person name="Steenwyk J.L."/>
            <person name="Knowles S.L."/>
            <person name="Oberlies N.H."/>
            <person name="Rokas A."/>
        </authorList>
    </citation>
    <scope>NUCLEOTIDE SEQUENCE [LARGE SCALE GENOMIC DNA]</scope>
    <source>
        <strain evidence="7">G536</strain>
    </source>
</reference>
<dbReference type="GO" id="GO:0046872">
    <property type="term" value="F:metal ion binding"/>
    <property type="evidence" value="ECO:0007669"/>
    <property type="project" value="InterPro"/>
</dbReference>
<dbReference type="GO" id="GO:0005524">
    <property type="term" value="F:ATP binding"/>
    <property type="evidence" value="ECO:0007669"/>
    <property type="project" value="UniProtKB-UniRule"/>
</dbReference>
<sequence length="788" mass="87384">MNNIQPYAPRAQKGLNRIRNDKLVLAADGRYWYLRGVSVVELARELEVVTSNNPWSHDEGGPRILRSSESTHQLENSFNATNGTRSHIVGKMTDTHSTTLCVTTGDAREIDFECRWARSQPTTVQSRGGTPFQAIDVFFSATSAIRDIAPRTDTDAYNKVQVQPEVFDFLDECLRVATVPLHLGVAIVRFVIPQESGTIIKSDIISSRLRDAFWVERAASFASPLQVFTRSVLHPGDISLADIIRASAGAVLLKPSAARDCLGDSTKFTSHLSLEIESDFKDKLAISWISTEPVTRKRLILVGSSNQDPEGGGWTQFARHAAVALGIDLVFIDRTDGWLTTGNYTSWYETLLPAPSSWWADPSADELVKIVEEYKAKNKGVKIDGLATFIEAMQVPVSDAASRFGLPHERTSAFERATNKYKLGLFQNRPAFLASNTEDVLSLIRSPQNKLEFPLIVKPCFGLNSEGVTRVSEEAELEEAIEAARRSGRSKSDVGDKVLVERYCDGPEVDVNMIFVDGEVLFSEICDDFPKGADVNNLGKNFDDAAATKRLTPDQRRNFQETNMVFPSALPDDELEALRSTVGDTLQRLGFKNGVMHVEARIDQSKCSYQSAGNIVDLRPRQWDTPTTKGNDTPRTAVPTPWIIEVNPRPPGLFASQTPVSVYGIDYWGISLLLGIGDKARAAALSQPFPNGAQSHTVLVMIRAEFDPACEGIFDSDDVCAELLTRHPEFKKHLGRYGCLLKRGQRIPHPKDGKNTFVAYMNVFSRTSRQEALDIAEKIREGVKYNIR</sequence>
<evidence type="ECO:0000256" key="1">
    <source>
        <dbReference type="ARBA" id="ARBA00022598"/>
    </source>
</evidence>
<dbReference type="EMBL" id="VFLP01000017">
    <property type="protein sequence ID" value="TRX95176.1"/>
    <property type="molecule type" value="Genomic_DNA"/>
</dbReference>
<dbReference type="Proteomes" id="UP000319160">
    <property type="component" value="Unassembled WGS sequence"/>
</dbReference>
<organism evidence="6 7">
    <name type="scientific">Xylaria flabelliformis</name>
    <dbReference type="NCBI Taxonomy" id="2512241"/>
    <lineage>
        <taxon>Eukaryota</taxon>
        <taxon>Fungi</taxon>
        <taxon>Dikarya</taxon>
        <taxon>Ascomycota</taxon>
        <taxon>Pezizomycotina</taxon>
        <taxon>Sordariomycetes</taxon>
        <taxon>Xylariomycetidae</taxon>
        <taxon>Xylariales</taxon>
        <taxon>Xylariaceae</taxon>
        <taxon>Xylaria</taxon>
    </lineage>
</organism>
<keyword evidence="1" id="KW-0436">Ligase</keyword>
<dbReference type="GO" id="GO:0016874">
    <property type="term" value="F:ligase activity"/>
    <property type="evidence" value="ECO:0007669"/>
    <property type="project" value="UniProtKB-KW"/>
</dbReference>
<dbReference type="Gene3D" id="3.30.1490.20">
    <property type="entry name" value="ATP-grasp fold, A domain"/>
    <property type="match status" value="1"/>
</dbReference>
<evidence type="ECO:0000313" key="7">
    <source>
        <dbReference type="Proteomes" id="UP000319160"/>
    </source>
</evidence>
<comment type="caution">
    <text evidence="6">The sequence shown here is derived from an EMBL/GenBank/DDBJ whole genome shotgun (WGS) entry which is preliminary data.</text>
</comment>
<dbReference type="InterPro" id="IPR041472">
    <property type="entry name" value="BL00235/CARNS1_N"/>
</dbReference>
<feature type="domain" description="ATP-grasp" evidence="5">
    <location>
        <begin position="418"/>
        <end position="676"/>
    </location>
</feature>
<evidence type="ECO:0000256" key="4">
    <source>
        <dbReference type="PROSITE-ProRule" id="PRU00409"/>
    </source>
</evidence>
<protein>
    <recommendedName>
        <fullName evidence="5">ATP-grasp domain-containing protein</fullName>
    </recommendedName>
</protein>
<dbReference type="OrthoDB" id="434648at2759"/>
<dbReference type="Pfam" id="PF18130">
    <property type="entry name" value="ATPgrasp_N"/>
    <property type="match status" value="1"/>
</dbReference>
<dbReference type="SUPFAM" id="SSF56059">
    <property type="entry name" value="Glutathione synthetase ATP-binding domain-like"/>
    <property type="match status" value="1"/>
</dbReference>
<name>A0A553I4P8_9PEZI</name>
<dbReference type="Gene3D" id="3.30.470.20">
    <property type="entry name" value="ATP-grasp fold, B domain"/>
    <property type="match status" value="1"/>
</dbReference>
<dbReference type="PANTHER" id="PTHR43585:SF2">
    <property type="entry name" value="ATP-GRASP ENZYME FSQD"/>
    <property type="match status" value="1"/>
</dbReference>
<dbReference type="Pfam" id="PF13535">
    <property type="entry name" value="ATP-grasp_4"/>
    <property type="match status" value="1"/>
</dbReference>
<keyword evidence="2 4" id="KW-0547">Nucleotide-binding</keyword>
<evidence type="ECO:0000313" key="6">
    <source>
        <dbReference type="EMBL" id="TRX95176.1"/>
    </source>
</evidence>
<dbReference type="AlphaFoldDB" id="A0A553I4P8"/>
<dbReference type="InterPro" id="IPR013815">
    <property type="entry name" value="ATP_grasp_subdomain_1"/>
</dbReference>
<dbReference type="STRING" id="2512241.A0A553I4P8"/>
<dbReference type="PROSITE" id="PS50975">
    <property type="entry name" value="ATP_GRASP"/>
    <property type="match status" value="1"/>
</dbReference>
<dbReference type="InterPro" id="IPR011761">
    <property type="entry name" value="ATP-grasp"/>
</dbReference>
<proteinExistence type="predicted"/>
<dbReference type="InterPro" id="IPR052032">
    <property type="entry name" value="ATP-dep_AA_Ligase"/>
</dbReference>
<evidence type="ECO:0000256" key="2">
    <source>
        <dbReference type="ARBA" id="ARBA00022741"/>
    </source>
</evidence>
<accession>A0A553I4P8</accession>
<dbReference type="PANTHER" id="PTHR43585">
    <property type="entry name" value="FUMIPYRROLE BIOSYNTHESIS PROTEIN C"/>
    <property type="match status" value="1"/>
</dbReference>
<gene>
    <name evidence="6" type="ORF">FHL15_003868</name>
</gene>
<evidence type="ECO:0000259" key="5">
    <source>
        <dbReference type="PROSITE" id="PS50975"/>
    </source>
</evidence>